<dbReference type="GO" id="GO:0036503">
    <property type="term" value="P:ERAD pathway"/>
    <property type="evidence" value="ECO:0007669"/>
    <property type="project" value="TreeGrafter"/>
</dbReference>
<dbReference type="GO" id="GO:0051087">
    <property type="term" value="F:protein-folding chaperone binding"/>
    <property type="evidence" value="ECO:0007669"/>
    <property type="project" value="TreeGrafter"/>
</dbReference>
<dbReference type="CDD" id="cd06257">
    <property type="entry name" value="DnaJ"/>
    <property type="match status" value="1"/>
</dbReference>
<accession>A0A2M8DRI3</accession>
<dbReference type="EMBL" id="PFSY01000085">
    <property type="protein sequence ID" value="PJC01972.1"/>
    <property type="molecule type" value="Genomic_DNA"/>
</dbReference>
<dbReference type="InterPro" id="IPR018253">
    <property type="entry name" value="DnaJ_domain_CS"/>
</dbReference>
<dbReference type="SUPFAM" id="SSF46565">
    <property type="entry name" value="Chaperone J-domain"/>
    <property type="match status" value="1"/>
</dbReference>
<dbReference type="InterPro" id="IPR001623">
    <property type="entry name" value="DnaJ_domain"/>
</dbReference>
<feature type="domain" description="J" evidence="2">
    <location>
        <begin position="4"/>
        <end position="66"/>
    </location>
</feature>
<name>A0A2M8DRI3_9BACT</name>
<dbReference type="PANTHER" id="PTHR44360">
    <property type="entry name" value="DNAJ HOMOLOG SUBFAMILY B MEMBER 9"/>
    <property type="match status" value="1"/>
</dbReference>
<dbReference type="PROSITE" id="PS50076">
    <property type="entry name" value="DNAJ_2"/>
    <property type="match status" value="1"/>
</dbReference>
<evidence type="ECO:0000313" key="3">
    <source>
        <dbReference type="EMBL" id="PJC01972.1"/>
    </source>
</evidence>
<keyword evidence="1" id="KW-0143">Chaperone</keyword>
<dbReference type="PROSITE" id="PS00636">
    <property type="entry name" value="DNAJ_1"/>
    <property type="match status" value="1"/>
</dbReference>
<sequence>MSKDYYQILGVDKKATKDEIKKAFRKKAHEHHPDKGNGNADKFKEINEAYQVLSNEQKRQQYYQYGSTGPFGYDGARA</sequence>
<gene>
    <name evidence="3" type="ORF">CO073_01930</name>
</gene>
<dbReference type="Pfam" id="PF00226">
    <property type="entry name" value="DnaJ"/>
    <property type="match status" value="1"/>
</dbReference>
<comment type="caution">
    <text evidence="3">The sequence shown here is derived from an EMBL/GenBank/DDBJ whole genome shotgun (WGS) entry which is preliminary data.</text>
</comment>
<organism evidence="3 4">
    <name type="scientific">Candidatus Komeilibacteria bacterium CG_4_9_14_0_8_um_filter_36_9</name>
    <dbReference type="NCBI Taxonomy" id="1974473"/>
    <lineage>
        <taxon>Bacteria</taxon>
        <taxon>Candidatus Komeiliibacteriota</taxon>
    </lineage>
</organism>
<reference evidence="4" key="1">
    <citation type="submission" date="2017-09" db="EMBL/GenBank/DDBJ databases">
        <title>Depth-based differentiation of microbial function through sediment-hosted aquifers and enrichment of novel symbionts in the deep terrestrial subsurface.</title>
        <authorList>
            <person name="Probst A.J."/>
            <person name="Ladd B."/>
            <person name="Jarett J.K."/>
            <person name="Geller-Mcgrath D.E."/>
            <person name="Sieber C.M.K."/>
            <person name="Emerson J.B."/>
            <person name="Anantharaman K."/>
            <person name="Thomas B.C."/>
            <person name="Malmstrom R."/>
            <person name="Stieglmeier M."/>
            <person name="Klingl A."/>
            <person name="Woyke T."/>
            <person name="Ryan C.M."/>
            <person name="Banfield J.F."/>
        </authorList>
    </citation>
    <scope>NUCLEOTIDE SEQUENCE [LARGE SCALE GENOMIC DNA]</scope>
</reference>
<dbReference type="AlphaFoldDB" id="A0A2M8DRI3"/>
<feature type="non-terminal residue" evidence="3">
    <location>
        <position position="78"/>
    </location>
</feature>
<dbReference type="GO" id="GO:0051787">
    <property type="term" value="F:misfolded protein binding"/>
    <property type="evidence" value="ECO:0007669"/>
    <property type="project" value="TreeGrafter"/>
</dbReference>
<evidence type="ECO:0000256" key="1">
    <source>
        <dbReference type="ARBA" id="ARBA00023186"/>
    </source>
</evidence>
<dbReference type="InterPro" id="IPR051948">
    <property type="entry name" value="Hsp70_co-chaperone_J-domain"/>
</dbReference>
<dbReference type="Gene3D" id="1.10.287.110">
    <property type="entry name" value="DnaJ domain"/>
    <property type="match status" value="1"/>
</dbReference>
<evidence type="ECO:0000259" key="2">
    <source>
        <dbReference type="PROSITE" id="PS50076"/>
    </source>
</evidence>
<evidence type="ECO:0000313" key="4">
    <source>
        <dbReference type="Proteomes" id="UP000230136"/>
    </source>
</evidence>
<protein>
    <submittedName>
        <fullName evidence="3">Molecular chaperone DnaJ</fullName>
    </submittedName>
</protein>
<proteinExistence type="predicted"/>
<dbReference type="InterPro" id="IPR036869">
    <property type="entry name" value="J_dom_sf"/>
</dbReference>
<dbReference type="SMART" id="SM00271">
    <property type="entry name" value="DnaJ"/>
    <property type="match status" value="1"/>
</dbReference>
<dbReference type="PRINTS" id="PR00625">
    <property type="entry name" value="JDOMAIN"/>
</dbReference>
<dbReference type="Proteomes" id="UP000230136">
    <property type="component" value="Unassembled WGS sequence"/>
</dbReference>
<dbReference type="PANTHER" id="PTHR44360:SF1">
    <property type="entry name" value="DNAJ HOMOLOG SUBFAMILY B MEMBER 9"/>
    <property type="match status" value="1"/>
</dbReference>